<accession>A0ABV5RRB7</accession>
<reference evidence="2 3" key="1">
    <citation type="submission" date="2024-09" db="EMBL/GenBank/DDBJ databases">
        <authorList>
            <person name="Sun Q."/>
            <person name="Mori K."/>
        </authorList>
    </citation>
    <scope>NUCLEOTIDE SEQUENCE [LARGE SCALE GENOMIC DNA]</scope>
    <source>
        <strain evidence="2 3">JCM 3331</strain>
    </source>
</reference>
<keyword evidence="3" id="KW-1185">Reference proteome</keyword>
<feature type="signal peptide" evidence="1">
    <location>
        <begin position="1"/>
        <end position="27"/>
    </location>
</feature>
<protein>
    <submittedName>
        <fullName evidence="2">Uncharacterized protein</fullName>
    </submittedName>
</protein>
<organism evidence="2 3">
    <name type="scientific">Streptomyces yanii</name>
    <dbReference type="NCBI Taxonomy" id="78510"/>
    <lineage>
        <taxon>Bacteria</taxon>
        <taxon>Bacillati</taxon>
        <taxon>Actinomycetota</taxon>
        <taxon>Actinomycetes</taxon>
        <taxon>Kitasatosporales</taxon>
        <taxon>Streptomycetaceae</taxon>
        <taxon>Streptomyces</taxon>
    </lineage>
</organism>
<name>A0ABV5RRB7_9ACTN</name>
<dbReference type="Proteomes" id="UP001589710">
    <property type="component" value="Unassembled WGS sequence"/>
</dbReference>
<gene>
    <name evidence="2" type="ORF">ACFFTL_47075</name>
</gene>
<evidence type="ECO:0000313" key="2">
    <source>
        <dbReference type="EMBL" id="MFB9579616.1"/>
    </source>
</evidence>
<feature type="chain" id="PRO_5045965602" evidence="1">
    <location>
        <begin position="28"/>
        <end position="438"/>
    </location>
</feature>
<comment type="caution">
    <text evidence="2">The sequence shown here is derived from an EMBL/GenBank/DDBJ whole genome shotgun (WGS) entry which is preliminary data.</text>
</comment>
<sequence length="438" mass="46734">MKRPILATLAVASLATMSLTGATAANAISPAADTVAVAAPNAAAQSADISQLRQEFNEYIAGLDLDADTRAAAEEAGSSDDALVAAAAKTLTQVKAALTDAGVDNEWTSGAINPDDYKCSTTDFREWARGQIAQIDPASWDWYQNGFLGLSPDLLIQYWTLMKTPTNPHDTALGPNGANTNELARTFTNLQRFWDVDTSKVGLVSLDGKVLGPDASADRQYVYDGLSKISPLGALFLKLGVEGGLSSGRLNGFPGGVDNPMFSLNAFAIDPSHAGDSQATLETLGITRRVAMGQGILQMWNELGLGRVGGRAVMAHEFGHQVQYSDNLFETDITDEAEATRRTELMADALGTYFTVHKLGESLNKAYTLQDLQTFYNVGDCGFSNPGHHGTPNQRYRSSAWAADLVKSADDQGHILPSLTVADSFEKVLPELVAPDAR</sequence>
<keyword evidence="1" id="KW-0732">Signal</keyword>
<proteinExistence type="predicted"/>
<dbReference type="RefSeq" id="WP_345518794.1">
    <property type="nucleotide sequence ID" value="NZ_BAAAXD010000048.1"/>
</dbReference>
<dbReference type="EMBL" id="JBHMCG010000227">
    <property type="protein sequence ID" value="MFB9579616.1"/>
    <property type="molecule type" value="Genomic_DNA"/>
</dbReference>
<evidence type="ECO:0000256" key="1">
    <source>
        <dbReference type="SAM" id="SignalP"/>
    </source>
</evidence>
<evidence type="ECO:0000313" key="3">
    <source>
        <dbReference type="Proteomes" id="UP001589710"/>
    </source>
</evidence>